<dbReference type="OrthoDB" id="9803968at2"/>
<evidence type="ECO:0000256" key="5">
    <source>
        <dbReference type="ARBA" id="ARBA00022723"/>
    </source>
</evidence>
<dbReference type="STRING" id="639004.SAMN04488239_101193"/>
<dbReference type="NCBIfam" id="NF004837">
    <property type="entry name" value="PRK06187.1"/>
    <property type="match status" value="1"/>
</dbReference>
<dbReference type="InterPro" id="IPR045851">
    <property type="entry name" value="AMP-bd_C_sf"/>
</dbReference>
<dbReference type="InterPro" id="IPR020845">
    <property type="entry name" value="AMP-binding_CS"/>
</dbReference>
<evidence type="ECO:0000256" key="7">
    <source>
        <dbReference type="ARBA" id="ARBA00022842"/>
    </source>
</evidence>
<dbReference type="AlphaFoldDB" id="A0A1G6ISC2"/>
<dbReference type="Pfam" id="PF00501">
    <property type="entry name" value="AMP-binding"/>
    <property type="match status" value="1"/>
</dbReference>
<comment type="subunit">
    <text evidence="3">Homodimer.</text>
</comment>
<accession>A0A1G6ISC2</accession>
<dbReference type="FunFam" id="3.30.300.30:FF:000008">
    <property type="entry name" value="2,3-dihydroxybenzoate-AMP ligase"/>
    <property type="match status" value="1"/>
</dbReference>
<evidence type="ECO:0000256" key="8">
    <source>
        <dbReference type="ARBA" id="ARBA00023098"/>
    </source>
</evidence>
<protein>
    <recommendedName>
        <fullName evidence="11">3-methylmercaptopropionyl-CoA ligase</fullName>
        <ecNumber evidence="10">6.2.1.44</ecNumber>
    </recommendedName>
</protein>
<evidence type="ECO:0000256" key="9">
    <source>
        <dbReference type="ARBA" id="ARBA00051915"/>
    </source>
</evidence>
<evidence type="ECO:0000259" key="13">
    <source>
        <dbReference type="Pfam" id="PF13193"/>
    </source>
</evidence>
<dbReference type="GO" id="GO:0016874">
    <property type="term" value="F:ligase activity"/>
    <property type="evidence" value="ECO:0007669"/>
    <property type="project" value="UniProtKB-KW"/>
</dbReference>
<dbReference type="InterPro" id="IPR025110">
    <property type="entry name" value="AMP-bd_C"/>
</dbReference>
<dbReference type="Gene3D" id="3.30.300.30">
    <property type="match status" value="1"/>
</dbReference>
<dbReference type="Proteomes" id="UP000199628">
    <property type="component" value="Unassembled WGS sequence"/>
</dbReference>
<keyword evidence="8" id="KW-0443">Lipid metabolism</keyword>
<dbReference type="SUPFAM" id="SSF56801">
    <property type="entry name" value="Acetyl-CoA synthetase-like"/>
    <property type="match status" value="1"/>
</dbReference>
<keyword evidence="7" id="KW-0460">Magnesium</keyword>
<dbReference type="PROSITE" id="PS00455">
    <property type="entry name" value="AMP_BINDING"/>
    <property type="match status" value="1"/>
</dbReference>
<evidence type="ECO:0000313" key="15">
    <source>
        <dbReference type="Proteomes" id="UP000199628"/>
    </source>
</evidence>
<evidence type="ECO:0000256" key="6">
    <source>
        <dbReference type="ARBA" id="ARBA00022832"/>
    </source>
</evidence>
<evidence type="ECO:0000256" key="11">
    <source>
        <dbReference type="ARBA" id="ARBA00067668"/>
    </source>
</evidence>
<proteinExistence type="inferred from homology"/>
<keyword evidence="6" id="KW-0276">Fatty acid metabolism</keyword>
<organism evidence="14 15">
    <name type="scientific">Ruegeria marina</name>
    <dbReference type="NCBI Taxonomy" id="639004"/>
    <lineage>
        <taxon>Bacteria</taxon>
        <taxon>Pseudomonadati</taxon>
        <taxon>Pseudomonadota</taxon>
        <taxon>Alphaproteobacteria</taxon>
        <taxon>Rhodobacterales</taxon>
        <taxon>Roseobacteraceae</taxon>
        <taxon>Ruegeria</taxon>
    </lineage>
</organism>
<comment type="similarity">
    <text evidence="2">Belongs to the ATP-dependent AMP-binding enzyme family.</text>
</comment>
<feature type="domain" description="AMP-binding enzyme C-terminal" evidence="13">
    <location>
        <begin position="448"/>
        <end position="523"/>
    </location>
</feature>
<comment type="cofactor">
    <cofactor evidence="1">
        <name>Mg(2+)</name>
        <dbReference type="ChEBI" id="CHEBI:18420"/>
    </cofactor>
</comment>
<dbReference type="PANTHER" id="PTHR43859:SF4">
    <property type="entry name" value="BUTANOATE--COA LIGASE AAE1-RELATED"/>
    <property type="match status" value="1"/>
</dbReference>
<gene>
    <name evidence="14" type="ORF">SAMN04488239_101193</name>
</gene>
<keyword evidence="4 14" id="KW-0436">Ligase</keyword>
<evidence type="ECO:0000256" key="10">
    <source>
        <dbReference type="ARBA" id="ARBA00066616"/>
    </source>
</evidence>
<keyword evidence="5" id="KW-0479">Metal-binding</keyword>
<dbReference type="Pfam" id="PF13193">
    <property type="entry name" value="AMP-binding_C"/>
    <property type="match status" value="1"/>
</dbReference>
<evidence type="ECO:0000256" key="2">
    <source>
        <dbReference type="ARBA" id="ARBA00006432"/>
    </source>
</evidence>
<evidence type="ECO:0000256" key="1">
    <source>
        <dbReference type="ARBA" id="ARBA00001946"/>
    </source>
</evidence>
<dbReference type="PANTHER" id="PTHR43859">
    <property type="entry name" value="ACYL-ACTIVATING ENZYME"/>
    <property type="match status" value="1"/>
</dbReference>
<dbReference type="EC" id="6.2.1.44" evidence="10"/>
<keyword evidence="15" id="KW-1185">Reference proteome</keyword>
<reference evidence="15" key="1">
    <citation type="submission" date="2016-10" db="EMBL/GenBank/DDBJ databases">
        <authorList>
            <person name="Varghese N."/>
            <person name="Submissions S."/>
        </authorList>
    </citation>
    <scope>NUCLEOTIDE SEQUENCE [LARGE SCALE GENOMIC DNA]</scope>
    <source>
        <strain evidence="15">CGMCC 1.9108</strain>
    </source>
</reference>
<feature type="domain" description="AMP-dependent synthetase/ligase" evidence="12">
    <location>
        <begin position="18"/>
        <end position="400"/>
    </location>
</feature>
<dbReference type="InterPro" id="IPR042099">
    <property type="entry name" value="ANL_N_sf"/>
</dbReference>
<dbReference type="GO" id="GO:0006631">
    <property type="term" value="P:fatty acid metabolic process"/>
    <property type="evidence" value="ECO:0007669"/>
    <property type="project" value="UniProtKB-KW"/>
</dbReference>
<name>A0A1G6ISC2_9RHOB</name>
<dbReference type="RefSeq" id="WP_093026835.1">
    <property type="nucleotide sequence ID" value="NZ_FMZV01000001.1"/>
</dbReference>
<dbReference type="EMBL" id="FMZV01000001">
    <property type="protein sequence ID" value="SDC09384.1"/>
    <property type="molecule type" value="Genomic_DNA"/>
</dbReference>
<evidence type="ECO:0000313" key="14">
    <source>
        <dbReference type="EMBL" id="SDC09384.1"/>
    </source>
</evidence>
<evidence type="ECO:0000256" key="3">
    <source>
        <dbReference type="ARBA" id="ARBA00011738"/>
    </source>
</evidence>
<evidence type="ECO:0000259" key="12">
    <source>
        <dbReference type="Pfam" id="PF00501"/>
    </source>
</evidence>
<dbReference type="GO" id="GO:0046872">
    <property type="term" value="F:metal ion binding"/>
    <property type="evidence" value="ECO:0007669"/>
    <property type="project" value="UniProtKB-KW"/>
</dbReference>
<dbReference type="InterPro" id="IPR000873">
    <property type="entry name" value="AMP-dep_synth/lig_dom"/>
</dbReference>
<dbReference type="Gene3D" id="3.40.50.12780">
    <property type="entry name" value="N-terminal domain of ligase-like"/>
    <property type="match status" value="1"/>
</dbReference>
<dbReference type="CDD" id="cd12119">
    <property type="entry name" value="ttLC_FACS_AlkK_like"/>
    <property type="match status" value="1"/>
</dbReference>
<comment type="catalytic activity">
    <reaction evidence="9">
        <text>3-(methylsulfanyl)propanoate + ATP + CoA = 3-(methylsulfanyl)propanoyl-CoA + AMP + diphosphate</text>
        <dbReference type="Rhea" id="RHEA:43052"/>
        <dbReference type="ChEBI" id="CHEBI:30616"/>
        <dbReference type="ChEBI" id="CHEBI:33019"/>
        <dbReference type="ChEBI" id="CHEBI:49016"/>
        <dbReference type="ChEBI" id="CHEBI:57287"/>
        <dbReference type="ChEBI" id="CHEBI:82815"/>
        <dbReference type="ChEBI" id="CHEBI:456215"/>
        <dbReference type="EC" id="6.2.1.44"/>
    </reaction>
    <physiologicalReaction direction="left-to-right" evidence="9">
        <dbReference type="Rhea" id="RHEA:43053"/>
    </physiologicalReaction>
</comment>
<sequence>MFGQMMTQPLVISSLIDHAERYHGQTQIWSVSTGGAIEETSWAGIAANARRMGSALTRLGLEPQARVATLAWNNRRHLELYYGVSGAGFVLHTINPRLFPEQLIYIINHAEDKVVFFDATFVPLIAGIREHLTGVEHFVLMGPRDAAAAEALPGLEFYDELIETGDAGFDWPDLDERTASSLCYTSGTTGNPKGVLYSHRSTMLHSFGSNTPDCIGFSAADVVLPVVPMFHVNAWGTPYACAMVGARMVLPGPDLHGDALVGLIDTYDVTIALGVPTIWQGLLATAKSRGSKLESLKRTVIGGSACPPSMIATFRDVYGVDTIHAWGMSEMSPLGTTNQPLAKHKALPVEAQHRLRENQGRPPYGVELKIVDDDGNTLPNDGVTQGDLMVRGHWVLDGYFRMQDTEVLQDGWFATGDVATLDPDGFMTIRDRSKDIIKSGGEWISSVELENIAVAHPKLATAAVVGVPHPKWDERPLLVAVKADGEDPSEEELLAFFDGKIAKWQVPDKAVFVDALPLNATGKVLKRTLREQFKDALTG</sequence>
<evidence type="ECO:0000256" key="4">
    <source>
        <dbReference type="ARBA" id="ARBA00022598"/>
    </source>
</evidence>